<feature type="domain" description="Radical SAM core" evidence="9">
    <location>
        <begin position="18"/>
        <end position="209"/>
    </location>
</feature>
<evidence type="ECO:0000256" key="7">
    <source>
        <dbReference type="ARBA" id="ARBA00023239"/>
    </source>
</evidence>
<feature type="binding site" evidence="8">
    <location>
        <position position="72"/>
    </location>
    <ligand>
        <name>S-adenosyl-L-methionine</name>
        <dbReference type="ChEBI" id="CHEBI:59789"/>
    </ligand>
</feature>
<dbReference type="GO" id="GO:0016840">
    <property type="term" value="F:carbon-nitrogen lyase activity"/>
    <property type="evidence" value="ECO:0007669"/>
    <property type="project" value="UniProtKB-UniRule"/>
</dbReference>
<proteinExistence type="inferred from homology"/>
<comment type="similarity">
    <text evidence="8">Belongs to the radical SAM superfamily. 7-carboxy-7-deazaguanine synthase family.</text>
</comment>
<dbReference type="GO" id="GO:0000287">
    <property type="term" value="F:magnesium ion binding"/>
    <property type="evidence" value="ECO:0007669"/>
    <property type="project" value="UniProtKB-UniRule"/>
</dbReference>
<evidence type="ECO:0000256" key="4">
    <source>
        <dbReference type="ARBA" id="ARBA00022842"/>
    </source>
</evidence>
<dbReference type="UniPathway" id="UPA00391"/>
<dbReference type="GO" id="GO:1904047">
    <property type="term" value="F:S-adenosyl-L-methionine binding"/>
    <property type="evidence" value="ECO:0007669"/>
    <property type="project" value="UniProtKB-UniRule"/>
</dbReference>
<reference evidence="10" key="1">
    <citation type="journal article" date="2020" name="mSystems">
        <title>Genome- and Community-Level Interaction Insights into Carbon Utilization and Element Cycling Functions of Hydrothermarchaeota in Hydrothermal Sediment.</title>
        <authorList>
            <person name="Zhou Z."/>
            <person name="Liu Y."/>
            <person name="Xu W."/>
            <person name="Pan J."/>
            <person name="Luo Z.H."/>
            <person name="Li M."/>
        </authorList>
    </citation>
    <scope>NUCLEOTIDE SEQUENCE [LARGE SCALE GENOMIC DNA]</scope>
    <source>
        <strain evidence="10">HyVt-115</strain>
    </source>
</reference>
<feature type="binding site" evidence="8">
    <location>
        <begin position="12"/>
        <end position="14"/>
    </location>
    <ligand>
        <name>substrate</name>
    </ligand>
</feature>
<feature type="binding site" evidence="8">
    <location>
        <position position="35"/>
    </location>
    <ligand>
        <name>[4Fe-4S] cluster</name>
        <dbReference type="ChEBI" id="CHEBI:49883"/>
        <note>4Fe-4S-S-AdoMet</note>
    </ligand>
</feature>
<dbReference type="GO" id="GO:0008616">
    <property type="term" value="P:tRNA queuosine(34) biosynthetic process"/>
    <property type="evidence" value="ECO:0007669"/>
    <property type="project" value="UniProtKB-UniRule"/>
</dbReference>
<comment type="function">
    <text evidence="8">Catalyzes the complex heterocyclic radical-mediated conversion of 6-carboxy-5,6,7,8-tetrahydropterin (CPH4) to 7-carboxy-7-deazaguanine (CDG), a step common to the biosynthetic pathways of all 7-deazapurine-containing compounds.</text>
</comment>
<comment type="caution">
    <text evidence="8">Lacks conserved residue(s) required for the propagation of feature annotation.</text>
</comment>
<evidence type="ECO:0000256" key="3">
    <source>
        <dbReference type="ARBA" id="ARBA00022723"/>
    </source>
</evidence>
<gene>
    <name evidence="8" type="primary">queE</name>
    <name evidence="10" type="ORF">ENF32_02820</name>
</gene>
<dbReference type="Gene3D" id="3.20.20.70">
    <property type="entry name" value="Aldolase class I"/>
    <property type="match status" value="1"/>
</dbReference>
<dbReference type="InterPro" id="IPR058240">
    <property type="entry name" value="rSAM_sf"/>
</dbReference>
<feature type="binding site" evidence="8">
    <location>
        <position position="70"/>
    </location>
    <ligand>
        <name>substrate</name>
    </ligand>
</feature>
<feature type="binding site" evidence="8">
    <location>
        <position position="27"/>
    </location>
    <ligand>
        <name>substrate</name>
    </ligand>
</feature>
<comment type="cofactor">
    <cofactor evidence="8">
        <name>Mg(2+)</name>
        <dbReference type="ChEBI" id="CHEBI:18420"/>
    </cofactor>
</comment>
<keyword evidence="2 8" id="KW-0949">S-adenosyl-L-methionine</keyword>
<evidence type="ECO:0000256" key="8">
    <source>
        <dbReference type="HAMAP-Rule" id="MF_00917"/>
    </source>
</evidence>
<keyword evidence="3 8" id="KW-0479">Metal-binding</keyword>
<dbReference type="PANTHER" id="PTHR42836:SF1">
    <property type="entry name" value="7-CARBOXY-7-DEAZAGUANINE SYNTHASE"/>
    <property type="match status" value="1"/>
</dbReference>
<keyword evidence="4 8" id="KW-0460">Magnesium</keyword>
<protein>
    <recommendedName>
        <fullName evidence="8">7-carboxy-7-deazaguanine synthase</fullName>
        <shortName evidence="8">CDG synthase</shortName>
        <ecNumber evidence="8">4.3.99.3</ecNumber>
    </recommendedName>
    <alternativeName>
        <fullName evidence="8">Queuosine biosynthesis protein QueE</fullName>
    </alternativeName>
</protein>
<name>A0A7C0U651_9BACT</name>
<dbReference type="SUPFAM" id="SSF102114">
    <property type="entry name" value="Radical SAM enzymes"/>
    <property type="match status" value="1"/>
</dbReference>
<sequence>MLLRVSEIFYSLQGEGVDVGRPALFLRLAGCNLRCRSCDTAYAWDGGEEVSILVLRDRLESFHCRYLVVTGGEPLLQAHGLAKLLDLLPSWFFSLETNATLWEPELLLRFSLVTASPKLPSAGVCSFPHRVFSRYLEFLPHRLQVKLVVGGEEDWEALEELLCRYPPLGDKIPLVIQPLERDEGPLEYLAGARERAEIFLQRAALWGRRDVRFLPQFHKLVWWGERGV</sequence>
<dbReference type="PIRSF" id="PIRSF000370">
    <property type="entry name" value="QueE"/>
    <property type="match status" value="1"/>
</dbReference>
<dbReference type="InterPro" id="IPR024924">
    <property type="entry name" value="7-CO-7-deazaguanine_synth-like"/>
</dbReference>
<comment type="catalytic activity">
    <reaction evidence="8">
        <text>6-carboxy-5,6,7,8-tetrahydropterin + H(+) = 7-carboxy-7-carbaguanine + NH4(+)</text>
        <dbReference type="Rhea" id="RHEA:27974"/>
        <dbReference type="ChEBI" id="CHEBI:15378"/>
        <dbReference type="ChEBI" id="CHEBI:28938"/>
        <dbReference type="ChEBI" id="CHEBI:61032"/>
        <dbReference type="ChEBI" id="CHEBI:61036"/>
        <dbReference type="EC" id="4.3.99.3"/>
    </reaction>
</comment>
<dbReference type="SFLD" id="SFLDS00029">
    <property type="entry name" value="Radical_SAM"/>
    <property type="match status" value="1"/>
</dbReference>
<keyword evidence="8" id="KW-0671">Queuosine biosynthesis</keyword>
<evidence type="ECO:0000256" key="2">
    <source>
        <dbReference type="ARBA" id="ARBA00022691"/>
    </source>
</evidence>
<dbReference type="PROSITE" id="PS51918">
    <property type="entry name" value="RADICAL_SAM"/>
    <property type="match status" value="1"/>
</dbReference>
<feature type="binding site" evidence="8">
    <location>
        <begin position="116"/>
        <end position="118"/>
    </location>
    <ligand>
        <name>S-adenosyl-L-methionine</name>
        <dbReference type="ChEBI" id="CHEBI:59789"/>
    </ligand>
</feature>
<dbReference type="EMBL" id="DQWS01000109">
    <property type="protein sequence ID" value="HDD52984.1"/>
    <property type="molecule type" value="Genomic_DNA"/>
</dbReference>
<evidence type="ECO:0000259" key="9">
    <source>
        <dbReference type="PROSITE" id="PS51918"/>
    </source>
</evidence>
<evidence type="ECO:0000256" key="1">
    <source>
        <dbReference type="ARBA" id="ARBA00022485"/>
    </source>
</evidence>
<evidence type="ECO:0000313" key="10">
    <source>
        <dbReference type="EMBL" id="HDD52984.1"/>
    </source>
</evidence>
<dbReference type="GO" id="GO:0051539">
    <property type="term" value="F:4 iron, 4 sulfur cluster binding"/>
    <property type="evidence" value="ECO:0007669"/>
    <property type="project" value="UniProtKB-UniRule"/>
</dbReference>
<keyword evidence="6 8" id="KW-0411">Iron-sulfur</keyword>
<organism evidence="10">
    <name type="scientific">Thermosulfidibacter takaii</name>
    <dbReference type="NCBI Taxonomy" id="412593"/>
    <lineage>
        <taxon>Bacteria</taxon>
        <taxon>Pseudomonadati</taxon>
        <taxon>Thermosulfidibacterota</taxon>
        <taxon>Thermosulfidibacteria</taxon>
        <taxon>Thermosulfidibacterales</taxon>
        <taxon>Thermosulfidibacteraceae</taxon>
    </lineage>
</organism>
<dbReference type="Proteomes" id="UP000885690">
    <property type="component" value="Unassembled WGS sequence"/>
</dbReference>
<dbReference type="Pfam" id="PF04055">
    <property type="entry name" value="Radical_SAM"/>
    <property type="match status" value="1"/>
</dbReference>
<keyword evidence="1 8" id="KW-0004">4Fe-4S</keyword>
<feature type="binding site" evidence="8">
    <location>
        <position position="31"/>
    </location>
    <ligand>
        <name>[4Fe-4S] cluster</name>
        <dbReference type="ChEBI" id="CHEBI:49883"/>
        <note>4Fe-4S-S-AdoMet</note>
    </ligand>
</feature>
<comment type="cofactor">
    <cofactor evidence="8">
        <name>[4Fe-4S] cluster</name>
        <dbReference type="ChEBI" id="CHEBI:49883"/>
    </cofactor>
    <text evidence="8">Binds 1 [4Fe-4S] cluster. The cluster is coordinated with 3 cysteines and an exchangeable S-adenosyl-L-methionine.</text>
</comment>
<keyword evidence="7 8" id="KW-0456">Lyase</keyword>
<dbReference type="InterPro" id="IPR013785">
    <property type="entry name" value="Aldolase_TIM"/>
</dbReference>
<dbReference type="EC" id="4.3.99.3" evidence="8"/>
<keyword evidence="5 8" id="KW-0408">Iron</keyword>
<comment type="subunit">
    <text evidence="8">Homodimer.</text>
</comment>
<evidence type="ECO:0000256" key="6">
    <source>
        <dbReference type="ARBA" id="ARBA00023014"/>
    </source>
</evidence>
<comment type="cofactor">
    <cofactor evidence="8">
        <name>S-adenosyl-L-methionine</name>
        <dbReference type="ChEBI" id="CHEBI:59789"/>
    </cofactor>
    <text evidence="8">Binds 1 S-adenosyl-L-methionine per subunit.</text>
</comment>
<evidence type="ECO:0000256" key="5">
    <source>
        <dbReference type="ARBA" id="ARBA00023004"/>
    </source>
</evidence>
<dbReference type="CDD" id="cd01335">
    <property type="entry name" value="Radical_SAM"/>
    <property type="match status" value="1"/>
</dbReference>
<dbReference type="PANTHER" id="PTHR42836">
    <property type="entry name" value="7-CARBOXY-7-DEAZAGUANINE SYNTHASE"/>
    <property type="match status" value="1"/>
</dbReference>
<dbReference type="HAMAP" id="MF_00917">
    <property type="entry name" value="QueE"/>
    <property type="match status" value="1"/>
</dbReference>
<accession>A0A7C0U651</accession>
<feature type="binding site" evidence="8">
    <location>
        <position position="40"/>
    </location>
    <ligand>
        <name>Mg(2+)</name>
        <dbReference type="ChEBI" id="CHEBI:18420"/>
    </ligand>
</feature>
<comment type="caution">
    <text evidence="10">The sequence shown here is derived from an EMBL/GenBank/DDBJ whole genome shotgun (WGS) entry which is preliminary data.</text>
</comment>
<comment type="pathway">
    <text evidence="8">Purine metabolism; 7-cyano-7-deazaguanine biosynthesis.</text>
</comment>
<dbReference type="AlphaFoldDB" id="A0A7C0U651"/>
<feature type="binding site" evidence="8">
    <location>
        <position position="38"/>
    </location>
    <ligand>
        <name>[4Fe-4S] cluster</name>
        <dbReference type="ChEBI" id="CHEBI:49883"/>
        <note>4Fe-4S-S-AdoMet</note>
    </ligand>
</feature>
<dbReference type="InterPro" id="IPR007197">
    <property type="entry name" value="rSAM"/>
</dbReference>